<protein>
    <submittedName>
        <fullName evidence="2">Uncharacterized protein</fullName>
    </submittedName>
</protein>
<accession>A0A0S4J3Z0</accession>
<feature type="compositionally biased region" description="Basic and acidic residues" evidence="1">
    <location>
        <begin position="61"/>
        <end position="70"/>
    </location>
</feature>
<dbReference type="Proteomes" id="UP000051952">
    <property type="component" value="Unassembled WGS sequence"/>
</dbReference>
<evidence type="ECO:0000313" key="2">
    <source>
        <dbReference type="EMBL" id="CUG72518.1"/>
    </source>
</evidence>
<name>A0A0S4J3Z0_BODSA</name>
<feature type="compositionally biased region" description="Basic and acidic residues" evidence="1">
    <location>
        <begin position="131"/>
        <end position="150"/>
    </location>
</feature>
<evidence type="ECO:0000256" key="1">
    <source>
        <dbReference type="SAM" id="MobiDB-lite"/>
    </source>
</evidence>
<evidence type="ECO:0000313" key="3">
    <source>
        <dbReference type="Proteomes" id="UP000051952"/>
    </source>
</evidence>
<feature type="region of interest" description="Disordered" evidence="1">
    <location>
        <begin position="36"/>
        <end position="70"/>
    </location>
</feature>
<feature type="region of interest" description="Disordered" evidence="1">
    <location>
        <begin position="124"/>
        <end position="166"/>
    </location>
</feature>
<dbReference type="AlphaFoldDB" id="A0A0S4J3Z0"/>
<dbReference type="EMBL" id="CYKH01000956">
    <property type="protein sequence ID" value="CUG72518.1"/>
    <property type="molecule type" value="Genomic_DNA"/>
</dbReference>
<dbReference type="VEuPathDB" id="TriTrypDB:BSAL_83980"/>
<feature type="compositionally biased region" description="Basic and acidic residues" evidence="1">
    <location>
        <begin position="36"/>
        <end position="48"/>
    </location>
</feature>
<sequence length="166" mass="19002">MQLVVSAAGAASHHHHSSSSLQCSVRCFNLKEHEMERRRRRELEKAGIDPDDDTPWIAPEEEQRIAEEDERRKAEQEVLVAAMLEKRAAEDAEKKLKFKQFRAKQVAMSKDAEKKLKFKQFRAKQVAMSKQRKDSNAASKDHKVNSREVQEVEAEETGPDSSSSKQ</sequence>
<organism evidence="2 3">
    <name type="scientific">Bodo saltans</name>
    <name type="common">Flagellated protozoan</name>
    <dbReference type="NCBI Taxonomy" id="75058"/>
    <lineage>
        <taxon>Eukaryota</taxon>
        <taxon>Discoba</taxon>
        <taxon>Euglenozoa</taxon>
        <taxon>Kinetoplastea</taxon>
        <taxon>Metakinetoplastina</taxon>
        <taxon>Eubodonida</taxon>
        <taxon>Bodonidae</taxon>
        <taxon>Bodo</taxon>
    </lineage>
</organism>
<dbReference type="OrthoDB" id="252877at2759"/>
<keyword evidence="3" id="KW-1185">Reference proteome</keyword>
<proteinExistence type="predicted"/>
<gene>
    <name evidence="2" type="ORF">BSAL_83980</name>
</gene>
<reference evidence="3" key="1">
    <citation type="submission" date="2015-09" db="EMBL/GenBank/DDBJ databases">
        <authorList>
            <consortium name="Pathogen Informatics"/>
        </authorList>
    </citation>
    <scope>NUCLEOTIDE SEQUENCE [LARGE SCALE GENOMIC DNA]</scope>
    <source>
        <strain evidence="3">Lake Konstanz</strain>
    </source>
</reference>